<dbReference type="GO" id="GO:0016491">
    <property type="term" value="F:oxidoreductase activity"/>
    <property type="evidence" value="ECO:0007669"/>
    <property type="project" value="InterPro"/>
</dbReference>
<protein>
    <submittedName>
        <fullName evidence="2">FAD-dependent oxidoreductase</fullName>
    </submittedName>
</protein>
<dbReference type="Gene3D" id="3.90.660.20">
    <property type="entry name" value="Protoporphyrinogen oxidase, mitochondrial, domain 2"/>
    <property type="match status" value="1"/>
</dbReference>
<dbReference type="KEGG" id="nak:EH165_13935"/>
<dbReference type="InterPro" id="IPR050464">
    <property type="entry name" value="Zeta_carotene_desat/Oxidored"/>
</dbReference>
<evidence type="ECO:0000313" key="3">
    <source>
        <dbReference type="Proteomes" id="UP000268084"/>
    </source>
</evidence>
<proteinExistence type="predicted"/>
<dbReference type="OrthoDB" id="20837at2"/>
<reference evidence="2 3" key="2">
    <citation type="submission" date="2018-12" db="EMBL/GenBank/DDBJ databases">
        <title>Nakamurella antarcticus sp. nov., isolated from Antarctica South Shetland Islands soil.</title>
        <authorList>
            <person name="Peng F."/>
        </authorList>
    </citation>
    <scope>NUCLEOTIDE SEQUENCE [LARGE SCALE GENOMIC DNA]</scope>
    <source>
        <strain evidence="2 3">S14-144</strain>
    </source>
</reference>
<evidence type="ECO:0000313" key="2">
    <source>
        <dbReference type="EMBL" id="AZI59636.1"/>
    </source>
</evidence>
<gene>
    <name evidence="2" type="ORF">EH165_13935</name>
</gene>
<dbReference type="Pfam" id="PF01593">
    <property type="entry name" value="Amino_oxidase"/>
    <property type="match status" value="1"/>
</dbReference>
<keyword evidence="3" id="KW-1185">Reference proteome</keyword>
<dbReference type="Gene3D" id="1.10.3110.10">
    <property type="entry name" value="protoporphyrinogen ix oxidase, domain 3"/>
    <property type="match status" value="1"/>
</dbReference>
<dbReference type="InterPro" id="IPR002937">
    <property type="entry name" value="Amino_oxidase"/>
</dbReference>
<dbReference type="Gene3D" id="3.50.50.60">
    <property type="entry name" value="FAD/NAD(P)-binding domain"/>
    <property type="match status" value="1"/>
</dbReference>
<dbReference type="InterPro" id="IPR036188">
    <property type="entry name" value="FAD/NAD-bd_sf"/>
</dbReference>
<dbReference type="PANTHER" id="PTHR42923:SF17">
    <property type="entry name" value="AMINE OXIDASE DOMAIN-CONTAINING PROTEIN"/>
    <property type="match status" value="1"/>
</dbReference>
<dbReference type="PANTHER" id="PTHR42923">
    <property type="entry name" value="PROTOPORPHYRINOGEN OXIDASE"/>
    <property type="match status" value="1"/>
</dbReference>
<feature type="domain" description="Amine oxidase" evidence="1">
    <location>
        <begin position="15"/>
        <end position="296"/>
    </location>
</feature>
<accession>A0A3G9A066</accession>
<evidence type="ECO:0000259" key="1">
    <source>
        <dbReference type="Pfam" id="PF01593"/>
    </source>
</evidence>
<name>A0A3G9A066_9ACTN</name>
<organism evidence="2 3">
    <name type="scientific">Nakamurella antarctica</name>
    <dbReference type="NCBI Taxonomy" id="1902245"/>
    <lineage>
        <taxon>Bacteria</taxon>
        <taxon>Bacillati</taxon>
        <taxon>Actinomycetota</taxon>
        <taxon>Actinomycetes</taxon>
        <taxon>Nakamurellales</taxon>
        <taxon>Nakamurellaceae</taxon>
        <taxon>Nakamurella</taxon>
    </lineage>
</organism>
<reference evidence="2 3" key="1">
    <citation type="submission" date="2018-11" db="EMBL/GenBank/DDBJ databases">
        <authorList>
            <person name="Da X."/>
        </authorList>
    </citation>
    <scope>NUCLEOTIDE SEQUENCE [LARGE SCALE GENOMIC DNA]</scope>
    <source>
        <strain evidence="2 3">S14-144</strain>
    </source>
</reference>
<dbReference type="SUPFAM" id="SSF51905">
    <property type="entry name" value="FAD/NAD(P)-binding domain"/>
    <property type="match status" value="1"/>
</dbReference>
<dbReference type="Proteomes" id="UP000268084">
    <property type="component" value="Chromosome"/>
</dbReference>
<dbReference type="EMBL" id="CP034170">
    <property type="protein sequence ID" value="AZI59636.1"/>
    <property type="molecule type" value="Genomic_DNA"/>
</dbReference>
<dbReference type="AlphaFoldDB" id="A0A3G9A066"/>
<sequence length="421" mass="45404">MEKARPRVAVIGAGVAGLTAAYLLQRANDVTLYEQDSRLGGHAHTHDLVDGSGDAVSVDSGFIVHNNRTYPHLLRLFAELGVATQESEMSMSVSCAGCGLEYAGARGISGLFAYPGIVGNTRYLRMLLEVKTFHRQAHKVLAGTGRDITLGEFLAAGNFSTYFTQHFILPVVACVWSCGHESARQYPARYLFRFLDHHGLLSVTGSPAWKTVTGGSRTYVELAVKNLTAAHTSARVKAVSRVTDGVEIRTEAGDVAVFESAVIATHPHQALAMLAAPTVAETEVLGAIEYTPSTTVLHTDASILPQHPKARASWNYRMDSCAGGDDKVHVTYDMTRLQRLDSQTPYLVTLNSDELMTAESKIATMHYEHPLYTPSSVAAQGRLPELSRDGLVFAGAYHGWGFHEDGCASGVRAAEALGSAW</sequence>